<comment type="caution">
    <text evidence="1">The sequence shown here is derived from an EMBL/GenBank/DDBJ whole genome shotgun (WGS) entry which is preliminary data.</text>
</comment>
<evidence type="ECO:0000313" key="2">
    <source>
        <dbReference type="Proteomes" id="UP000553963"/>
    </source>
</evidence>
<evidence type="ECO:0000313" key="1">
    <source>
        <dbReference type="EMBL" id="MBB3933683.1"/>
    </source>
</evidence>
<dbReference type="RefSeq" id="WP_183401343.1">
    <property type="nucleotide sequence ID" value="NZ_JACIDS010000007.1"/>
</dbReference>
<accession>A0A840AWV9</accession>
<protein>
    <submittedName>
        <fullName evidence="1">Uncharacterized protein</fullName>
    </submittedName>
</protein>
<organism evidence="1 2">
    <name type="scientific">Kaistia hirudinis</name>
    <dbReference type="NCBI Taxonomy" id="1293440"/>
    <lineage>
        <taxon>Bacteria</taxon>
        <taxon>Pseudomonadati</taxon>
        <taxon>Pseudomonadota</taxon>
        <taxon>Alphaproteobacteria</taxon>
        <taxon>Hyphomicrobiales</taxon>
        <taxon>Kaistiaceae</taxon>
        <taxon>Kaistia</taxon>
    </lineage>
</organism>
<proteinExistence type="predicted"/>
<dbReference type="Proteomes" id="UP000553963">
    <property type="component" value="Unassembled WGS sequence"/>
</dbReference>
<sequence length="296" mass="33898">MDELELAKKAGVYLQSFARAQQNDWADLMQGVNPNQGYGRSDEAYKAYDIAMALYDWSDTRWLNCQFPRDYASAADLREMLQLSVKQLEHWLIELTRAWEACQQRDLYLETLPMVLDAVEKAQHGVREALRQLDGSSPASANAEAFHIMAHLAHIADRFEQVLLRLKKRRANRAALVMENEYDVQYLFQSLLALEIDDIRPEEFGGSVAGSAGRVDTYLPDYRCCVEFKMTRAGLDNATLRKQIADDFVLYGADDRYDFLFVFVHDPQKLITNPVAFEKDMSVPRTGLKQVVVSIR</sequence>
<reference evidence="1 2" key="1">
    <citation type="submission" date="2020-08" db="EMBL/GenBank/DDBJ databases">
        <title>Genomic Encyclopedia of Type Strains, Phase IV (KMG-IV): sequencing the most valuable type-strain genomes for metagenomic binning, comparative biology and taxonomic classification.</title>
        <authorList>
            <person name="Goeker M."/>
        </authorList>
    </citation>
    <scope>NUCLEOTIDE SEQUENCE [LARGE SCALE GENOMIC DNA]</scope>
    <source>
        <strain evidence="1 2">DSM 25966</strain>
    </source>
</reference>
<name>A0A840AWV9_9HYPH</name>
<keyword evidence="2" id="KW-1185">Reference proteome</keyword>
<gene>
    <name evidence="1" type="ORF">GGR25_004761</name>
</gene>
<dbReference type="Pfam" id="PF18742">
    <property type="entry name" value="DpnII-MboI"/>
    <property type="match status" value="1"/>
</dbReference>
<dbReference type="AlphaFoldDB" id="A0A840AWV9"/>
<dbReference type="EMBL" id="JACIDS010000007">
    <property type="protein sequence ID" value="MBB3933683.1"/>
    <property type="molecule type" value="Genomic_DNA"/>
</dbReference>